<name>A0A0K2TJM1_LEPSM</name>
<protein>
    <submittedName>
        <fullName evidence="1">Uncharacterized protein</fullName>
    </submittedName>
</protein>
<evidence type="ECO:0000313" key="1">
    <source>
        <dbReference type="EMBL" id="CDW25711.1"/>
    </source>
</evidence>
<accession>A0A0K2TJM1</accession>
<reference evidence="1" key="1">
    <citation type="submission" date="2014-05" db="EMBL/GenBank/DDBJ databases">
        <authorList>
            <person name="Chronopoulou M."/>
        </authorList>
    </citation>
    <scope>NUCLEOTIDE SEQUENCE</scope>
    <source>
        <tissue evidence="1">Whole organism</tissue>
    </source>
</reference>
<dbReference type="AlphaFoldDB" id="A0A0K2TJM1"/>
<sequence length="67" mass="7519">MLQKYMLSHNPDVGISYQDPLSLSKAIKNKKCAWDKDGGGKIQIMILDLAHTHVRKKKAAEILEALD</sequence>
<organism evidence="1">
    <name type="scientific">Lepeophtheirus salmonis</name>
    <name type="common">Salmon louse</name>
    <name type="synonym">Caligus salmonis</name>
    <dbReference type="NCBI Taxonomy" id="72036"/>
    <lineage>
        <taxon>Eukaryota</taxon>
        <taxon>Metazoa</taxon>
        <taxon>Ecdysozoa</taxon>
        <taxon>Arthropoda</taxon>
        <taxon>Crustacea</taxon>
        <taxon>Multicrustacea</taxon>
        <taxon>Hexanauplia</taxon>
        <taxon>Copepoda</taxon>
        <taxon>Siphonostomatoida</taxon>
        <taxon>Caligidae</taxon>
        <taxon>Lepeophtheirus</taxon>
    </lineage>
</organism>
<proteinExistence type="predicted"/>
<dbReference type="EMBL" id="HACA01008350">
    <property type="protein sequence ID" value="CDW25711.1"/>
    <property type="molecule type" value="Transcribed_RNA"/>
</dbReference>